<keyword evidence="1" id="KW-0732">Signal</keyword>
<comment type="caution">
    <text evidence="2">The sequence shown here is derived from an EMBL/GenBank/DDBJ whole genome shotgun (WGS) entry which is preliminary data.</text>
</comment>
<accession>A0AAW2JUB1</accession>
<name>A0AAW2JUB1_9LAMI</name>
<feature type="chain" id="PRO_5043374283" evidence="1">
    <location>
        <begin position="31"/>
        <end position="261"/>
    </location>
</feature>
<sequence length="261" mass="29289">MREKRSWVQDWLAFLRWYCILALSEKVSLAEFFNSPVVNTSWVLEGYRLKSANLGIPSGFLGGASGKDYLVPSQEKRLIKRHPDLNWDKGLSVPCLTTTTRPCRKKVTLRIILEICLIQSGLLPCLPNNLSTYGARRFHISRSEWDRVFSRLTVVPARSSFACSLRPLRSGFEPPNRQSELSGSVSFSKPCVGWGKRHFHREGFNPATGSPTATLLRLHPVEDPTVVCANKPTKSLCGTSVTQKSWVIIGPMLRAKPIPRV</sequence>
<reference evidence="2" key="1">
    <citation type="submission" date="2020-06" db="EMBL/GenBank/DDBJ databases">
        <authorList>
            <person name="Li T."/>
            <person name="Hu X."/>
            <person name="Zhang T."/>
            <person name="Song X."/>
            <person name="Zhang H."/>
            <person name="Dai N."/>
            <person name="Sheng W."/>
            <person name="Hou X."/>
            <person name="Wei L."/>
        </authorList>
    </citation>
    <scope>NUCLEOTIDE SEQUENCE</scope>
    <source>
        <strain evidence="2">KEN8</strain>
        <tissue evidence="2">Leaf</tissue>
    </source>
</reference>
<reference evidence="2" key="2">
    <citation type="journal article" date="2024" name="Plant">
        <title>Genomic evolution and insights into agronomic trait innovations of Sesamum species.</title>
        <authorList>
            <person name="Miao H."/>
            <person name="Wang L."/>
            <person name="Qu L."/>
            <person name="Liu H."/>
            <person name="Sun Y."/>
            <person name="Le M."/>
            <person name="Wang Q."/>
            <person name="Wei S."/>
            <person name="Zheng Y."/>
            <person name="Lin W."/>
            <person name="Duan Y."/>
            <person name="Cao H."/>
            <person name="Xiong S."/>
            <person name="Wang X."/>
            <person name="Wei L."/>
            <person name="Li C."/>
            <person name="Ma Q."/>
            <person name="Ju M."/>
            <person name="Zhao R."/>
            <person name="Li G."/>
            <person name="Mu C."/>
            <person name="Tian Q."/>
            <person name="Mei H."/>
            <person name="Zhang T."/>
            <person name="Gao T."/>
            <person name="Zhang H."/>
        </authorList>
    </citation>
    <scope>NUCLEOTIDE SEQUENCE</scope>
    <source>
        <strain evidence="2">KEN8</strain>
    </source>
</reference>
<feature type="signal peptide" evidence="1">
    <location>
        <begin position="1"/>
        <end position="30"/>
    </location>
</feature>
<organism evidence="2">
    <name type="scientific">Sesamum calycinum</name>
    <dbReference type="NCBI Taxonomy" id="2727403"/>
    <lineage>
        <taxon>Eukaryota</taxon>
        <taxon>Viridiplantae</taxon>
        <taxon>Streptophyta</taxon>
        <taxon>Embryophyta</taxon>
        <taxon>Tracheophyta</taxon>
        <taxon>Spermatophyta</taxon>
        <taxon>Magnoliopsida</taxon>
        <taxon>eudicotyledons</taxon>
        <taxon>Gunneridae</taxon>
        <taxon>Pentapetalae</taxon>
        <taxon>asterids</taxon>
        <taxon>lamiids</taxon>
        <taxon>Lamiales</taxon>
        <taxon>Pedaliaceae</taxon>
        <taxon>Sesamum</taxon>
    </lineage>
</organism>
<dbReference type="EMBL" id="JACGWM010000881">
    <property type="protein sequence ID" value="KAL0297876.1"/>
    <property type="molecule type" value="Genomic_DNA"/>
</dbReference>
<gene>
    <name evidence="2" type="ORF">Scaly_3080600</name>
</gene>
<proteinExistence type="predicted"/>
<dbReference type="AlphaFoldDB" id="A0AAW2JUB1"/>
<protein>
    <submittedName>
        <fullName evidence="2">Uncharacterized protein</fullName>
    </submittedName>
</protein>
<evidence type="ECO:0000256" key="1">
    <source>
        <dbReference type="SAM" id="SignalP"/>
    </source>
</evidence>
<evidence type="ECO:0000313" key="2">
    <source>
        <dbReference type="EMBL" id="KAL0297876.1"/>
    </source>
</evidence>